<name>A0A0C3QW68_9AGAM</name>
<gene>
    <name evidence="2" type="ORF">M407DRAFT_204477</name>
</gene>
<dbReference type="GO" id="GO:0031267">
    <property type="term" value="F:small GTPase binding"/>
    <property type="evidence" value="ECO:0007669"/>
    <property type="project" value="InterPro"/>
</dbReference>
<proteinExistence type="predicted"/>
<evidence type="ECO:0000313" key="2">
    <source>
        <dbReference type="EMBL" id="KIO33074.1"/>
    </source>
</evidence>
<dbReference type="AlphaFoldDB" id="A0A0C3QW68"/>
<keyword evidence="3" id="KW-1185">Reference proteome</keyword>
<feature type="domain" description="Exportin-2 C-terminal" evidence="1">
    <location>
        <begin position="1"/>
        <end position="110"/>
    </location>
</feature>
<dbReference type="InterPro" id="IPR005043">
    <property type="entry name" value="XPO2_C"/>
</dbReference>
<dbReference type="Gene3D" id="1.25.10.10">
    <property type="entry name" value="Leucine-rich Repeat Variant"/>
    <property type="match status" value="1"/>
</dbReference>
<protein>
    <recommendedName>
        <fullName evidence="1">Exportin-2 C-terminal domain-containing protein</fullName>
    </recommendedName>
</protein>
<evidence type="ECO:0000259" key="1">
    <source>
        <dbReference type="Pfam" id="PF03378"/>
    </source>
</evidence>
<dbReference type="OrthoDB" id="3268246at2759"/>
<dbReference type="HOGENOM" id="CLU_1887289_0_0_1"/>
<dbReference type="Pfam" id="PF03378">
    <property type="entry name" value="CAS_CSE1"/>
    <property type="match status" value="1"/>
</dbReference>
<dbReference type="InterPro" id="IPR011989">
    <property type="entry name" value="ARM-like"/>
</dbReference>
<sequence length="135" mass="14677">MRPLDRKTVAVGLTRLITESQLMLSSPPLWQPAFLALEQLVSRADAVAQEQAEDPEAILTAIDYEEATAGYQASFSKLAASQPKRYDPVEYVPDLSAYVKQTLAKAVAADTRARALLALPSATPWSRALQTGQAF</sequence>
<accession>A0A0C3QW68</accession>
<evidence type="ECO:0000313" key="3">
    <source>
        <dbReference type="Proteomes" id="UP000054248"/>
    </source>
</evidence>
<reference evidence="3" key="2">
    <citation type="submission" date="2015-01" db="EMBL/GenBank/DDBJ databases">
        <title>Evolutionary Origins and Diversification of the Mycorrhizal Mutualists.</title>
        <authorList>
            <consortium name="DOE Joint Genome Institute"/>
            <consortium name="Mycorrhizal Genomics Consortium"/>
            <person name="Kohler A."/>
            <person name="Kuo A."/>
            <person name="Nagy L.G."/>
            <person name="Floudas D."/>
            <person name="Copeland A."/>
            <person name="Barry K.W."/>
            <person name="Cichocki N."/>
            <person name="Veneault-Fourrey C."/>
            <person name="LaButti K."/>
            <person name="Lindquist E.A."/>
            <person name="Lipzen A."/>
            <person name="Lundell T."/>
            <person name="Morin E."/>
            <person name="Murat C."/>
            <person name="Riley R."/>
            <person name="Ohm R."/>
            <person name="Sun H."/>
            <person name="Tunlid A."/>
            <person name="Henrissat B."/>
            <person name="Grigoriev I.V."/>
            <person name="Hibbett D.S."/>
            <person name="Martin F."/>
        </authorList>
    </citation>
    <scope>NUCLEOTIDE SEQUENCE [LARGE SCALE GENOMIC DNA]</scope>
    <source>
        <strain evidence="3">MUT 4182</strain>
    </source>
</reference>
<dbReference type="EMBL" id="KN822950">
    <property type="protein sequence ID" value="KIO33074.1"/>
    <property type="molecule type" value="Genomic_DNA"/>
</dbReference>
<dbReference type="Proteomes" id="UP000054248">
    <property type="component" value="Unassembled WGS sequence"/>
</dbReference>
<reference evidence="2 3" key="1">
    <citation type="submission" date="2014-04" db="EMBL/GenBank/DDBJ databases">
        <authorList>
            <consortium name="DOE Joint Genome Institute"/>
            <person name="Kuo A."/>
            <person name="Girlanda M."/>
            <person name="Perotto S."/>
            <person name="Kohler A."/>
            <person name="Nagy L.G."/>
            <person name="Floudas D."/>
            <person name="Copeland A."/>
            <person name="Barry K.W."/>
            <person name="Cichocki N."/>
            <person name="Veneault-Fourrey C."/>
            <person name="LaButti K."/>
            <person name="Lindquist E.A."/>
            <person name="Lipzen A."/>
            <person name="Lundell T."/>
            <person name="Morin E."/>
            <person name="Murat C."/>
            <person name="Sun H."/>
            <person name="Tunlid A."/>
            <person name="Henrissat B."/>
            <person name="Grigoriev I.V."/>
            <person name="Hibbett D.S."/>
            <person name="Martin F."/>
            <person name="Nordberg H.P."/>
            <person name="Cantor M.N."/>
            <person name="Hua S.X."/>
        </authorList>
    </citation>
    <scope>NUCLEOTIDE SEQUENCE [LARGE SCALE GENOMIC DNA]</scope>
    <source>
        <strain evidence="2 3">MUT 4182</strain>
    </source>
</reference>
<dbReference type="STRING" id="1051891.A0A0C3QW68"/>
<organism evidence="2 3">
    <name type="scientific">Tulasnella calospora MUT 4182</name>
    <dbReference type="NCBI Taxonomy" id="1051891"/>
    <lineage>
        <taxon>Eukaryota</taxon>
        <taxon>Fungi</taxon>
        <taxon>Dikarya</taxon>
        <taxon>Basidiomycota</taxon>
        <taxon>Agaricomycotina</taxon>
        <taxon>Agaricomycetes</taxon>
        <taxon>Cantharellales</taxon>
        <taxon>Tulasnellaceae</taxon>
        <taxon>Tulasnella</taxon>
    </lineage>
</organism>